<dbReference type="Pfam" id="PF10646">
    <property type="entry name" value="Germane"/>
    <property type="match status" value="1"/>
</dbReference>
<dbReference type="InterPro" id="IPR019606">
    <property type="entry name" value="GerMN"/>
</dbReference>
<reference evidence="3 4" key="1">
    <citation type="submission" date="2016-01" db="EMBL/GenBank/DDBJ databases">
        <title>Genome sequence of Thermus parvatiensis, a thermophile isolated from a hot water spring.</title>
        <authorList>
            <person name="Tripathi C."/>
            <person name="Lal R."/>
        </authorList>
    </citation>
    <scope>NUCLEOTIDE SEQUENCE [LARGE SCALE GENOMIC DNA]</scope>
    <source>
        <strain evidence="3 4">RL</strain>
    </source>
</reference>
<accession>A0A0X8D9H6</accession>
<evidence type="ECO:0000256" key="1">
    <source>
        <dbReference type="SAM" id="Phobius"/>
    </source>
</evidence>
<dbReference type="KEGG" id="tpar:AV541_06230"/>
<organism evidence="3 4">
    <name type="scientific">Thermus parvatiensis</name>
    <dbReference type="NCBI Taxonomy" id="456163"/>
    <lineage>
        <taxon>Bacteria</taxon>
        <taxon>Thermotogati</taxon>
        <taxon>Deinococcota</taxon>
        <taxon>Deinococci</taxon>
        <taxon>Thermales</taxon>
        <taxon>Thermaceae</taxon>
        <taxon>Thermus</taxon>
    </lineage>
</organism>
<evidence type="ECO:0000259" key="2">
    <source>
        <dbReference type="SMART" id="SM00909"/>
    </source>
</evidence>
<protein>
    <submittedName>
        <fullName evidence="3">Spore gernimation protein</fullName>
    </submittedName>
</protein>
<feature type="transmembrane region" description="Helical" evidence="1">
    <location>
        <begin position="7"/>
        <end position="24"/>
    </location>
</feature>
<keyword evidence="1" id="KW-1133">Transmembrane helix</keyword>
<keyword evidence="1" id="KW-0812">Transmembrane</keyword>
<feature type="domain" description="GerMN" evidence="2">
    <location>
        <begin position="63"/>
        <end position="154"/>
    </location>
</feature>
<evidence type="ECO:0000313" key="3">
    <source>
        <dbReference type="EMBL" id="AMA75691.1"/>
    </source>
</evidence>
<dbReference type="SMART" id="SM00909">
    <property type="entry name" value="Germane"/>
    <property type="match status" value="1"/>
</dbReference>
<keyword evidence="1" id="KW-0472">Membrane</keyword>
<evidence type="ECO:0000313" key="4">
    <source>
        <dbReference type="Proteomes" id="UP000061630"/>
    </source>
</evidence>
<sequence>MRKYLSVYNLLGLLVFALGLFVYWQSPVPNPPKALPLPADEAAREEKLTLNLYRPDPPQGFLREPVVLEVGLGENPYEKALLAWAQATGSPTPLGLFAAEGRLVVDLPKDFARGLDTEEEVYRLYSLAYTLLATFPEGSEVRFLVEGQPSPGLAHLDLEVPVRLP</sequence>
<dbReference type="RefSeq" id="WP_060384499.1">
    <property type="nucleotide sequence ID" value="NZ_CP014141.1"/>
</dbReference>
<dbReference type="EMBL" id="CP014141">
    <property type="protein sequence ID" value="AMA75691.1"/>
    <property type="molecule type" value="Genomic_DNA"/>
</dbReference>
<dbReference type="Proteomes" id="UP000061630">
    <property type="component" value="Chromosome"/>
</dbReference>
<gene>
    <name evidence="3" type="ORF">AV541_06230</name>
</gene>
<proteinExistence type="predicted"/>
<dbReference type="AlphaFoldDB" id="A0A0X8D9H6"/>
<name>A0A0X8D9H6_9DEIN</name>